<proteinExistence type="predicted"/>
<evidence type="ECO:0000313" key="1">
    <source>
        <dbReference type="EMBL" id="CAB4126059.1"/>
    </source>
</evidence>
<dbReference type="EMBL" id="LR798231">
    <property type="protein sequence ID" value="CAB5208790.1"/>
    <property type="molecule type" value="Genomic_DNA"/>
</dbReference>
<dbReference type="EMBL" id="LR796187">
    <property type="protein sequence ID" value="CAB4126059.1"/>
    <property type="molecule type" value="Genomic_DNA"/>
</dbReference>
<organism evidence="2">
    <name type="scientific">uncultured Caudovirales phage</name>
    <dbReference type="NCBI Taxonomy" id="2100421"/>
    <lineage>
        <taxon>Viruses</taxon>
        <taxon>Duplodnaviria</taxon>
        <taxon>Heunggongvirae</taxon>
        <taxon>Uroviricota</taxon>
        <taxon>Caudoviricetes</taxon>
        <taxon>Peduoviridae</taxon>
        <taxon>Maltschvirus</taxon>
        <taxon>Maltschvirus maltsch</taxon>
    </lineage>
</organism>
<reference evidence="2" key="1">
    <citation type="submission" date="2020-05" db="EMBL/GenBank/DDBJ databases">
        <authorList>
            <person name="Chiriac C."/>
            <person name="Salcher M."/>
            <person name="Ghai R."/>
            <person name="Kavagutti S V."/>
        </authorList>
    </citation>
    <scope>NUCLEOTIDE SEQUENCE</scope>
</reference>
<name>A0A6J7WDD3_9CAUD</name>
<gene>
    <name evidence="2" type="ORF">UFOVP181_179</name>
    <name evidence="1" type="ORF">UFOVP57_460</name>
</gene>
<protein>
    <submittedName>
        <fullName evidence="2">Uncharacterized protein</fullName>
    </submittedName>
</protein>
<accession>A0A6J7WDD3</accession>
<evidence type="ECO:0000313" key="2">
    <source>
        <dbReference type="EMBL" id="CAB5208790.1"/>
    </source>
</evidence>
<sequence length="282" mass="33311">MQLANLDTSKYKRFFAFGCSFTNYFWPTWADIIGQDIPYYENWGEGGGGNHFIFNSVVEADTRYNFNKDDLVIIMWSSASREDRYKDHKWLHAPINEQEEAYGKEWFKKFSTDVRAHLVHNCAYIKATQSLLDNKKCAWTNFVMHPIVKLQEGPGIEKFSDIQIRELWYNNWDALCNNDVDYSLFENADVVELYKDIFKNIQASYECMDTYLKRDYKSVPKIYGPVNAHPTPAQSLYFLDMVWPNNTISNEARDYAMRWDKAIYTNTDWSKPIHKDPTIKRL</sequence>